<dbReference type="InterPro" id="IPR001810">
    <property type="entry name" value="F-box_dom"/>
</dbReference>
<feature type="domain" description="F-box" evidence="1">
    <location>
        <begin position="3"/>
        <end position="49"/>
    </location>
</feature>
<organism evidence="2 3">
    <name type="scientific">Microthlaspi erraticum</name>
    <dbReference type="NCBI Taxonomy" id="1685480"/>
    <lineage>
        <taxon>Eukaryota</taxon>
        <taxon>Viridiplantae</taxon>
        <taxon>Streptophyta</taxon>
        <taxon>Embryophyta</taxon>
        <taxon>Tracheophyta</taxon>
        <taxon>Spermatophyta</taxon>
        <taxon>Magnoliopsida</taxon>
        <taxon>eudicotyledons</taxon>
        <taxon>Gunneridae</taxon>
        <taxon>Pentapetalae</taxon>
        <taxon>rosids</taxon>
        <taxon>malvids</taxon>
        <taxon>Brassicales</taxon>
        <taxon>Brassicaceae</taxon>
        <taxon>Coluteocarpeae</taxon>
        <taxon>Microthlaspi</taxon>
    </lineage>
</organism>
<name>A0A6D2HGJ1_9BRAS</name>
<dbReference type="SMART" id="SM00256">
    <property type="entry name" value="FBOX"/>
    <property type="match status" value="1"/>
</dbReference>
<comment type="caution">
    <text evidence="2">The sequence shown here is derived from an EMBL/GenBank/DDBJ whole genome shotgun (WGS) entry which is preliminary data.</text>
</comment>
<gene>
    <name evidence="2" type="ORF">MERR_LOCUS2633</name>
</gene>
<dbReference type="Pfam" id="PF00646">
    <property type="entry name" value="F-box"/>
    <property type="match status" value="1"/>
</dbReference>
<dbReference type="NCBIfam" id="TIGR01640">
    <property type="entry name" value="F_box_assoc_1"/>
    <property type="match status" value="1"/>
</dbReference>
<dbReference type="Gene3D" id="1.20.1280.50">
    <property type="match status" value="1"/>
</dbReference>
<dbReference type="InterPro" id="IPR036047">
    <property type="entry name" value="F-box-like_dom_sf"/>
</dbReference>
<dbReference type="SUPFAM" id="SSF50965">
    <property type="entry name" value="Galactose oxidase, central domain"/>
    <property type="match status" value="1"/>
</dbReference>
<proteinExistence type="predicted"/>
<keyword evidence="3" id="KW-1185">Reference proteome</keyword>
<dbReference type="PROSITE" id="PS50181">
    <property type="entry name" value="FBOX"/>
    <property type="match status" value="1"/>
</dbReference>
<evidence type="ECO:0000313" key="3">
    <source>
        <dbReference type="Proteomes" id="UP000467841"/>
    </source>
</evidence>
<accession>A0A6D2HGJ1</accession>
<dbReference type="PANTHER" id="PTHR31672">
    <property type="entry name" value="BNACNNG10540D PROTEIN"/>
    <property type="match status" value="1"/>
</dbReference>
<dbReference type="Proteomes" id="UP000467841">
    <property type="component" value="Unassembled WGS sequence"/>
</dbReference>
<dbReference type="OrthoDB" id="1074695at2759"/>
<dbReference type="InterPro" id="IPR006527">
    <property type="entry name" value="F-box-assoc_dom_typ1"/>
</dbReference>
<dbReference type="CDD" id="cd22157">
    <property type="entry name" value="F-box_AtFBW1-like"/>
    <property type="match status" value="1"/>
</dbReference>
<dbReference type="Pfam" id="PF07734">
    <property type="entry name" value="FBA_1"/>
    <property type="match status" value="1"/>
</dbReference>
<dbReference type="InterPro" id="IPR011043">
    <property type="entry name" value="Gal_Oxase/kelch_b-propeller"/>
</dbReference>
<dbReference type="PANTHER" id="PTHR31672:SF13">
    <property type="entry name" value="F-BOX PROTEIN CPR30-LIKE"/>
    <property type="match status" value="1"/>
</dbReference>
<evidence type="ECO:0000313" key="2">
    <source>
        <dbReference type="EMBL" id="CAA7015398.1"/>
    </source>
</evidence>
<sequence length="390" mass="45189">MASSERTLLPNDIIEEIFCRIPIEYLTQFKPTCKQWHALLKDKRFINKYLDLVQERFIRIDQTVQIIDPVNKARSSSPIPDEFLILSEISTMVHCDGLLLCRCNKTRSRNCKLAVWNPFLKRIKWIKPMDFCSSNDSYGIGYNKNISPDDDGYKILRLFDGGLEDDERQMFGSCKPAVQIYDFKSDSWRVLDNDDVATLDWSIDPPCKGVSVKGNMYWVAHWNKRPEMFIQSFDFTTETFKLVTNVPFPCNVLDTAALSSFRGDRLSLLHQRGEETTKIEVWITNKVNEDEVVFWTKYLNVTNPNLPKLHTDQELTYPCYFIDKNDSIMVWCEQEIDDEADHVCVSVYEISKNGNVWKQTDAGQCDLGSNNDRVFVCGYVYVPSLVPVPE</sequence>
<protein>
    <recommendedName>
        <fullName evidence="1">F-box domain-containing protein</fullName>
    </recommendedName>
</protein>
<dbReference type="SUPFAM" id="SSF81383">
    <property type="entry name" value="F-box domain"/>
    <property type="match status" value="1"/>
</dbReference>
<dbReference type="InterPro" id="IPR050796">
    <property type="entry name" value="SCF_F-box_component"/>
</dbReference>
<evidence type="ECO:0000259" key="1">
    <source>
        <dbReference type="PROSITE" id="PS50181"/>
    </source>
</evidence>
<dbReference type="InterPro" id="IPR017451">
    <property type="entry name" value="F-box-assoc_interact_dom"/>
</dbReference>
<dbReference type="AlphaFoldDB" id="A0A6D2HGJ1"/>
<reference evidence="2" key="1">
    <citation type="submission" date="2020-01" db="EMBL/GenBank/DDBJ databases">
        <authorList>
            <person name="Mishra B."/>
        </authorList>
    </citation>
    <scope>NUCLEOTIDE SEQUENCE [LARGE SCALE GENOMIC DNA]</scope>
</reference>
<dbReference type="EMBL" id="CACVBM020000166">
    <property type="protein sequence ID" value="CAA7015398.1"/>
    <property type="molecule type" value="Genomic_DNA"/>
</dbReference>